<dbReference type="HOGENOM" id="CLU_1965445_0_0_2"/>
<dbReference type="Proteomes" id="UP000000758">
    <property type="component" value="Chromosome"/>
</dbReference>
<dbReference type="AlphaFoldDB" id="A0RV63"/>
<protein>
    <submittedName>
        <fullName evidence="1">Uncharacterized protein</fullName>
    </submittedName>
</protein>
<reference evidence="1 2" key="1">
    <citation type="journal article" date="2006" name="Proc. Natl. Acad. Sci. U.S.A.">
        <title>Genomic analysis of the uncultivated marine crenarchaeote Cenarchaeum symbiosum.</title>
        <authorList>
            <person name="Hallam S.J."/>
            <person name="Konstantinidis K.T."/>
            <person name="Putnam N."/>
            <person name="Schleper C."/>
            <person name="Watanabe Y."/>
            <person name="Sugahara J."/>
            <person name="Preston C."/>
            <person name="de la Torre J."/>
            <person name="Richardson P.M."/>
            <person name="DeLong E.F."/>
        </authorList>
    </citation>
    <scope>NUCLEOTIDE SEQUENCE [LARGE SCALE GENOMIC DNA]</scope>
    <source>
        <strain evidence="2">A</strain>
    </source>
</reference>
<gene>
    <name evidence="1" type="ordered locus">CENSYa_0597</name>
</gene>
<dbReference type="KEGG" id="csy:CENSYa_0597"/>
<organism evidence="1 2">
    <name type="scientific">Cenarchaeum symbiosum (strain A)</name>
    <dbReference type="NCBI Taxonomy" id="414004"/>
    <lineage>
        <taxon>Archaea</taxon>
        <taxon>Nitrososphaerota</taxon>
        <taxon>Candidatus Cenarchaeales</taxon>
        <taxon>Candidatus Cenarchaeaceae</taxon>
        <taxon>Candidatus Cenarchaeum</taxon>
    </lineage>
</organism>
<dbReference type="STRING" id="414004.CENSYa_0597"/>
<dbReference type="EnsemblBacteria" id="ABK77230">
    <property type="protein sequence ID" value="ABK77230"/>
    <property type="gene ID" value="CENSYa_0597"/>
</dbReference>
<name>A0RV63_CENSY</name>
<evidence type="ECO:0000313" key="1">
    <source>
        <dbReference type="EMBL" id="ABK77230.1"/>
    </source>
</evidence>
<keyword evidence="2" id="KW-1185">Reference proteome</keyword>
<dbReference type="EMBL" id="DP000238">
    <property type="protein sequence ID" value="ABK77230.1"/>
    <property type="molecule type" value="Genomic_DNA"/>
</dbReference>
<evidence type="ECO:0000313" key="2">
    <source>
        <dbReference type="Proteomes" id="UP000000758"/>
    </source>
</evidence>
<sequence length="127" mass="14035">MNPNSYFSLRKTRPAREFYPSHFLLHPRLDSCLCGSPEVGCVSSLCFHRKSAPKKCSKAGLLTRDVLPNLTLLGQAISRTAQISQILTPTEASAWRLYKIGAMYTSIHSCVKVSLVFVPCSIHVPAD</sequence>
<accession>A0RV63</accession>
<proteinExistence type="predicted"/>